<accession>A0A7R9LL47</accession>
<keyword evidence="3" id="KW-1185">Reference proteome</keyword>
<dbReference type="SUPFAM" id="SSF57535">
    <property type="entry name" value="Complement control module/SCR domain"/>
    <property type="match status" value="1"/>
</dbReference>
<keyword evidence="1" id="KW-1015">Disulfide bond</keyword>
<evidence type="ECO:0000313" key="3">
    <source>
        <dbReference type="Proteomes" id="UP000759131"/>
    </source>
</evidence>
<protein>
    <recommendedName>
        <fullName evidence="4">Sushi domain-containing protein</fullName>
    </recommendedName>
</protein>
<sequence length="180" mass="20841">MGFEVNGFCGRPERPIRSRLMPDKSRYNEGEDVTFQCNQYWNYLQTKRCVRGQWIGDQFRCGKAVVDNDLNSVKVEDLSGETPNVLFNTNFTLIPGNKFPNSFLSSRCETKFEVQTDGLVRWTLGLQRPISLPFFRISYHLLNVSVEESLQLNLTAAVSVGPHRTCRHVFRDLKKLWRFG</sequence>
<evidence type="ECO:0000256" key="1">
    <source>
        <dbReference type="ARBA" id="ARBA00023157"/>
    </source>
</evidence>
<dbReference type="InterPro" id="IPR035976">
    <property type="entry name" value="Sushi/SCR/CCP_sf"/>
</dbReference>
<name>A0A7R9LL47_9ACAR</name>
<dbReference type="Gene3D" id="2.10.70.10">
    <property type="entry name" value="Complement Module, domain 1"/>
    <property type="match status" value="1"/>
</dbReference>
<dbReference type="EMBL" id="OC882762">
    <property type="protein sequence ID" value="CAD7642936.1"/>
    <property type="molecule type" value="Genomic_DNA"/>
</dbReference>
<feature type="non-terminal residue" evidence="2">
    <location>
        <position position="180"/>
    </location>
</feature>
<evidence type="ECO:0000313" key="2">
    <source>
        <dbReference type="EMBL" id="CAD7642936.1"/>
    </source>
</evidence>
<reference evidence="2" key="1">
    <citation type="submission" date="2020-11" db="EMBL/GenBank/DDBJ databases">
        <authorList>
            <person name="Tran Van P."/>
        </authorList>
    </citation>
    <scope>NUCLEOTIDE SEQUENCE</scope>
</reference>
<dbReference type="AlphaFoldDB" id="A0A7R9LL47"/>
<gene>
    <name evidence="2" type="ORF">OSB1V03_LOCUS19370</name>
</gene>
<dbReference type="Proteomes" id="UP000759131">
    <property type="component" value="Unassembled WGS sequence"/>
</dbReference>
<dbReference type="EMBL" id="CAJPIZ010028187">
    <property type="protein sequence ID" value="CAG2119421.1"/>
    <property type="molecule type" value="Genomic_DNA"/>
</dbReference>
<proteinExistence type="predicted"/>
<evidence type="ECO:0008006" key="4">
    <source>
        <dbReference type="Google" id="ProtNLM"/>
    </source>
</evidence>
<organism evidence="2">
    <name type="scientific">Medioppia subpectinata</name>
    <dbReference type="NCBI Taxonomy" id="1979941"/>
    <lineage>
        <taxon>Eukaryota</taxon>
        <taxon>Metazoa</taxon>
        <taxon>Ecdysozoa</taxon>
        <taxon>Arthropoda</taxon>
        <taxon>Chelicerata</taxon>
        <taxon>Arachnida</taxon>
        <taxon>Acari</taxon>
        <taxon>Acariformes</taxon>
        <taxon>Sarcoptiformes</taxon>
        <taxon>Oribatida</taxon>
        <taxon>Brachypylina</taxon>
        <taxon>Oppioidea</taxon>
        <taxon>Oppiidae</taxon>
        <taxon>Medioppia</taxon>
    </lineage>
</organism>